<dbReference type="STRING" id="1068978.AMETH_6124"/>
<dbReference type="InterPro" id="IPR001509">
    <property type="entry name" value="Epimerase_deHydtase"/>
</dbReference>
<dbReference type="InterPro" id="IPR036291">
    <property type="entry name" value="NAD(P)-bd_dom_sf"/>
</dbReference>
<dbReference type="eggNOG" id="COG0451">
    <property type="taxonomic scope" value="Bacteria"/>
</dbReference>
<dbReference type="AlphaFoldDB" id="A0A076N4K3"/>
<dbReference type="Gene3D" id="3.40.50.720">
    <property type="entry name" value="NAD(P)-binding Rossmann-like Domain"/>
    <property type="match status" value="1"/>
</dbReference>
<keyword evidence="3" id="KW-1185">Reference proteome</keyword>
<reference evidence="2 3" key="1">
    <citation type="submission" date="2014-07" db="EMBL/GenBank/DDBJ databases">
        <title>Whole Genome Sequence of the Amycolatopsis methanolica 239.</title>
        <authorList>
            <person name="Tang B."/>
        </authorList>
    </citation>
    <scope>NUCLEOTIDE SEQUENCE [LARGE SCALE GENOMIC DNA]</scope>
    <source>
        <strain evidence="2 3">239</strain>
    </source>
</reference>
<gene>
    <name evidence="2" type="ORF">AMETH_6124</name>
</gene>
<dbReference type="KEGG" id="amq:AMETH_6124"/>
<dbReference type="SUPFAM" id="SSF51735">
    <property type="entry name" value="NAD(P)-binding Rossmann-fold domains"/>
    <property type="match status" value="1"/>
</dbReference>
<dbReference type="Proteomes" id="UP000062973">
    <property type="component" value="Chromosome"/>
</dbReference>
<dbReference type="RefSeq" id="WP_017985051.1">
    <property type="nucleotide sequence ID" value="NZ_AQUL01000001.1"/>
</dbReference>
<sequence>MPTEAELDELMTRPSPGLIAELSTVDGDLVVLGAGGKMGPSLVRLARRAVVDGGLDKRVIAVSRFGSGELAERLAADGVEIVRADLTDEASLAGLPDAGAVVYLVGAKFGSHGNESFTWMVNSYLPGRIAQRYAGARIAAFSTGNVYPLTPVTAGGADERTPPGPVGEYAMSCLGRERVLEHFGSANGTPIALLRLNYAIDLRYGVLVDIARRVRDGEEIDLTTGNVNVVWQGWANEVALRSLRLAGTPAVRINIAGPETVSVRKLAEAFAARFGVSARLTGEEAPTALLSDGGAAHALFGYPSVGLHQLIDWTADWVRSGGTLLDKPTKFERRDGRF</sequence>
<dbReference type="PATRIC" id="fig|1068978.7.peg.6582"/>
<evidence type="ECO:0000313" key="2">
    <source>
        <dbReference type="EMBL" id="AIJ26216.1"/>
    </source>
</evidence>
<proteinExistence type="predicted"/>
<accession>A0A076N4K3</accession>
<dbReference type="EMBL" id="CP009110">
    <property type="protein sequence ID" value="AIJ26216.1"/>
    <property type="molecule type" value="Genomic_DNA"/>
</dbReference>
<feature type="domain" description="NAD-dependent epimerase/dehydratase" evidence="1">
    <location>
        <begin position="30"/>
        <end position="196"/>
    </location>
</feature>
<evidence type="ECO:0000259" key="1">
    <source>
        <dbReference type="Pfam" id="PF01370"/>
    </source>
</evidence>
<evidence type="ECO:0000313" key="3">
    <source>
        <dbReference type="Proteomes" id="UP000062973"/>
    </source>
</evidence>
<dbReference type="HOGENOM" id="CLU_820969_0_0_11"/>
<dbReference type="Pfam" id="PF01370">
    <property type="entry name" value="Epimerase"/>
    <property type="match status" value="1"/>
</dbReference>
<organism evidence="2 3">
    <name type="scientific">Amycolatopsis methanolica 239</name>
    <dbReference type="NCBI Taxonomy" id="1068978"/>
    <lineage>
        <taxon>Bacteria</taxon>
        <taxon>Bacillati</taxon>
        <taxon>Actinomycetota</taxon>
        <taxon>Actinomycetes</taxon>
        <taxon>Pseudonocardiales</taxon>
        <taxon>Pseudonocardiaceae</taxon>
        <taxon>Amycolatopsis</taxon>
        <taxon>Amycolatopsis methanolica group</taxon>
    </lineage>
</organism>
<name>A0A076N4K3_AMYME</name>
<protein>
    <submittedName>
        <fullName evidence="2">NAD-dependent epimerase/dehydratase</fullName>
    </submittedName>
</protein>